<keyword evidence="1" id="KW-1133">Transmembrane helix</keyword>
<dbReference type="WBParaSite" id="MBELARI_LOCUS20803">
    <property type="protein sequence ID" value="MBELARI_LOCUS20803"/>
    <property type="gene ID" value="MBELARI_LOCUS20803"/>
</dbReference>
<dbReference type="AlphaFoldDB" id="A0AAF3F377"/>
<accession>A0AAF3F377</accession>
<keyword evidence="1" id="KW-0812">Transmembrane</keyword>
<dbReference type="Proteomes" id="UP000887575">
    <property type="component" value="Unassembled WGS sequence"/>
</dbReference>
<keyword evidence="2" id="KW-1185">Reference proteome</keyword>
<keyword evidence="1" id="KW-0472">Membrane</keyword>
<sequence>MATSLDHLFGVTALMGNRTTSTEASTSTQDSLLELLENEISNSTTTIDPTNAQNETMYWLPSDLQHLYTKFTHVSHYEWIIFGILFIAVLLILALVTGICCWLFKHKKRVIERHDEPIVSEYEDGYKWPRCFACCCRKKMSRSQWERQGSASNLDPYKRQPLPPITGHQYDEDGYNGSYLPPNRLPPVEKKILHFHPNDATWGMNIAGIKDIPSVKISSNQHRPLPQLEKF</sequence>
<name>A0AAF3F377_9BILA</name>
<feature type="transmembrane region" description="Helical" evidence="1">
    <location>
        <begin position="79"/>
        <end position="104"/>
    </location>
</feature>
<reference evidence="3" key="1">
    <citation type="submission" date="2024-02" db="UniProtKB">
        <authorList>
            <consortium name="WormBaseParasite"/>
        </authorList>
    </citation>
    <scope>IDENTIFICATION</scope>
</reference>
<organism evidence="2 3">
    <name type="scientific">Mesorhabditis belari</name>
    <dbReference type="NCBI Taxonomy" id="2138241"/>
    <lineage>
        <taxon>Eukaryota</taxon>
        <taxon>Metazoa</taxon>
        <taxon>Ecdysozoa</taxon>
        <taxon>Nematoda</taxon>
        <taxon>Chromadorea</taxon>
        <taxon>Rhabditida</taxon>
        <taxon>Rhabditina</taxon>
        <taxon>Rhabditomorpha</taxon>
        <taxon>Rhabditoidea</taxon>
        <taxon>Rhabditidae</taxon>
        <taxon>Mesorhabditinae</taxon>
        <taxon>Mesorhabditis</taxon>
    </lineage>
</organism>
<evidence type="ECO:0000256" key="1">
    <source>
        <dbReference type="SAM" id="Phobius"/>
    </source>
</evidence>
<evidence type="ECO:0000313" key="3">
    <source>
        <dbReference type="WBParaSite" id="MBELARI_LOCUS20803"/>
    </source>
</evidence>
<evidence type="ECO:0000313" key="2">
    <source>
        <dbReference type="Proteomes" id="UP000887575"/>
    </source>
</evidence>
<protein>
    <submittedName>
        <fullName evidence="3">Uncharacterized protein</fullName>
    </submittedName>
</protein>
<proteinExistence type="predicted"/>